<keyword evidence="2" id="KW-1185">Reference proteome</keyword>
<proteinExistence type="predicted"/>
<gene>
    <name evidence="1" type="ORF">GCM10010446_60490</name>
</gene>
<dbReference type="EMBL" id="BAAAUD010000059">
    <property type="protein sequence ID" value="GAA2966722.1"/>
    <property type="molecule type" value="Genomic_DNA"/>
</dbReference>
<reference evidence="2" key="1">
    <citation type="journal article" date="2019" name="Int. J. Syst. Evol. Microbiol.">
        <title>The Global Catalogue of Microorganisms (GCM) 10K type strain sequencing project: providing services to taxonomists for standard genome sequencing and annotation.</title>
        <authorList>
            <consortium name="The Broad Institute Genomics Platform"/>
            <consortium name="The Broad Institute Genome Sequencing Center for Infectious Disease"/>
            <person name="Wu L."/>
            <person name="Ma J."/>
        </authorList>
    </citation>
    <scope>NUCLEOTIDE SEQUENCE [LARGE SCALE GENOMIC DNA]</scope>
    <source>
        <strain evidence="2">JCM 9088</strain>
    </source>
</reference>
<name>A0ABP6K3G9_9ACTN</name>
<sequence length="88" mass="9248">MATAYRRVRAAVRIAGLGAGPPPTAVLGIARSIIRSAGNVVPDLDHADTADTLEAMRDEPLVLAHAFHPHSVRTGSRTNVGMGARLVR</sequence>
<evidence type="ECO:0000313" key="2">
    <source>
        <dbReference type="Proteomes" id="UP001500403"/>
    </source>
</evidence>
<accession>A0ABP6K3G9</accession>
<organism evidence="1 2">
    <name type="scientific">Streptomyces enissocaesilis</name>
    <dbReference type="NCBI Taxonomy" id="332589"/>
    <lineage>
        <taxon>Bacteria</taxon>
        <taxon>Bacillati</taxon>
        <taxon>Actinomycetota</taxon>
        <taxon>Actinomycetes</taxon>
        <taxon>Kitasatosporales</taxon>
        <taxon>Streptomycetaceae</taxon>
        <taxon>Streptomyces</taxon>
        <taxon>Streptomyces rochei group</taxon>
    </lineage>
</organism>
<comment type="caution">
    <text evidence="1">The sequence shown here is derived from an EMBL/GenBank/DDBJ whole genome shotgun (WGS) entry which is preliminary data.</text>
</comment>
<dbReference type="Proteomes" id="UP001500403">
    <property type="component" value="Unassembled WGS sequence"/>
</dbReference>
<protein>
    <submittedName>
        <fullName evidence="1">Uncharacterized protein</fullName>
    </submittedName>
</protein>
<evidence type="ECO:0000313" key="1">
    <source>
        <dbReference type="EMBL" id="GAA2966722.1"/>
    </source>
</evidence>